<dbReference type="RefSeq" id="WP_126408559.1">
    <property type="nucleotide sequence ID" value="NZ_RXNT01000007.1"/>
</dbReference>
<dbReference type="EMBL" id="RXNT01000007">
    <property type="protein sequence ID" value="RTR31829.1"/>
    <property type="molecule type" value="Genomic_DNA"/>
</dbReference>
<gene>
    <name evidence="2" type="ORF">EKG37_09975</name>
</gene>
<evidence type="ECO:0000313" key="2">
    <source>
        <dbReference type="EMBL" id="RTR31829.1"/>
    </source>
</evidence>
<dbReference type="Proteomes" id="UP000271374">
    <property type="component" value="Unassembled WGS sequence"/>
</dbReference>
<dbReference type="AlphaFoldDB" id="A0A3S0IUM3"/>
<evidence type="ECO:0000313" key="3">
    <source>
        <dbReference type="Proteomes" id="UP000271374"/>
    </source>
</evidence>
<sequence>MKILLLTVLITFSFFSHVTLANMEQPIERELAIVIDDFGNNMEGTEEMLELPVPLTVAIMPFMPTTESDAKLAHAKGHEVIVHLPMEPKKGKKSWLGPGSITTDLSDKEIRKRVEAAIKSVPFAIGMNHHMGSKATEDERVMRIILEVCKENNLYYLDSKTAPNSVIPKLAEELSVPYLENDMFFDHIYSERHIYKQASKLAERLDHRTKFIAIGHVGITGDRVVSALKAYLPEYEKHAKIVPLSALLPPMIPSF</sequence>
<protein>
    <submittedName>
        <fullName evidence="2">Divergent polysaccharide deacetylase family protein</fullName>
    </submittedName>
</protein>
<keyword evidence="1" id="KW-0732">Signal</keyword>
<evidence type="ECO:0000256" key="1">
    <source>
        <dbReference type="SAM" id="SignalP"/>
    </source>
</evidence>
<dbReference type="PANTHER" id="PTHR30105:SF2">
    <property type="entry name" value="DIVERGENT POLYSACCHARIDE DEACETYLASE SUPERFAMILY"/>
    <property type="match status" value="1"/>
</dbReference>
<dbReference type="SUPFAM" id="SSF88713">
    <property type="entry name" value="Glycoside hydrolase/deacetylase"/>
    <property type="match status" value="1"/>
</dbReference>
<proteinExistence type="predicted"/>
<dbReference type="CDD" id="cd10936">
    <property type="entry name" value="CE4_DAC2"/>
    <property type="match status" value="1"/>
</dbReference>
<name>A0A3S0IUM3_9BACI</name>
<comment type="caution">
    <text evidence="2">The sequence shown here is derived from an EMBL/GenBank/DDBJ whole genome shotgun (WGS) entry which is preliminary data.</text>
</comment>
<accession>A0A3S0IUM3</accession>
<feature type="signal peptide" evidence="1">
    <location>
        <begin position="1"/>
        <end position="21"/>
    </location>
</feature>
<keyword evidence="3" id="KW-1185">Reference proteome</keyword>
<reference evidence="2 3" key="1">
    <citation type="submission" date="2018-12" db="EMBL/GenBank/DDBJ databases">
        <title>Bacillus yapensis draft genome sequence.</title>
        <authorList>
            <person name="Yu L."/>
            <person name="Xu X."/>
            <person name="Tang X."/>
        </authorList>
    </citation>
    <scope>NUCLEOTIDE SEQUENCE [LARGE SCALE GENOMIC DNA]</scope>
    <source>
        <strain evidence="2 3">XXST-01</strain>
    </source>
</reference>
<dbReference type="InterPro" id="IPR011330">
    <property type="entry name" value="Glyco_hydro/deAcase_b/a-brl"/>
</dbReference>
<dbReference type="PANTHER" id="PTHR30105">
    <property type="entry name" value="UNCHARACTERIZED YIBQ-RELATED"/>
    <property type="match status" value="1"/>
</dbReference>
<organism evidence="2 3">
    <name type="scientific">Bacillus yapensis</name>
    <dbReference type="NCBI Taxonomy" id="2492960"/>
    <lineage>
        <taxon>Bacteria</taxon>
        <taxon>Bacillati</taxon>
        <taxon>Bacillota</taxon>
        <taxon>Bacilli</taxon>
        <taxon>Bacillales</taxon>
        <taxon>Bacillaceae</taxon>
        <taxon>Bacillus</taxon>
    </lineage>
</organism>
<dbReference type="InterPro" id="IPR006837">
    <property type="entry name" value="Divergent_DAC"/>
</dbReference>
<dbReference type="OrthoDB" id="9784811at2"/>
<dbReference type="GO" id="GO:0005975">
    <property type="term" value="P:carbohydrate metabolic process"/>
    <property type="evidence" value="ECO:0007669"/>
    <property type="project" value="InterPro"/>
</dbReference>
<dbReference type="Gene3D" id="3.20.20.370">
    <property type="entry name" value="Glycoside hydrolase/deacetylase"/>
    <property type="match status" value="1"/>
</dbReference>
<feature type="chain" id="PRO_5039143811" evidence="1">
    <location>
        <begin position="22"/>
        <end position="255"/>
    </location>
</feature>
<dbReference type="Pfam" id="PF04748">
    <property type="entry name" value="Polysacc_deac_2"/>
    <property type="match status" value="1"/>
</dbReference>